<reference evidence="1" key="1">
    <citation type="submission" date="2020-05" db="EMBL/GenBank/DDBJ databases">
        <title>Large-scale comparative analyses of tick genomes elucidate their genetic diversity and vector capacities.</title>
        <authorList>
            <person name="Jia N."/>
            <person name="Wang J."/>
            <person name="Shi W."/>
            <person name="Du L."/>
            <person name="Sun Y."/>
            <person name="Zhan W."/>
            <person name="Jiang J."/>
            <person name="Wang Q."/>
            <person name="Zhang B."/>
            <person name="Ji P."/>
            <person name="Sakyi L.B."/>
            <person name="Cui X."/>
            <person name="Yuan T."/>
            <person name="Jiang B."/>
            <person name="Yang W."/>
            <person name="Lam T.T.-Y."/>
            <person name="Chang Q."/>
            <person name="Ding S."/>
            <person name="Wang X."/>
            <person name="Zhu J."/>
            <person name="Ruan X."/>
            <person name="Zhao L."/>
            <person name="Wei J."/>
            <person name="Que T."/>
            <person name="Du C."/>
            <person name="Cheng J."/>
            <person name="Dai P."/>
            <person name="Han X."/>
            <person name="Huang E."/>
            <person name="Gao Y."/>
            <person name="Liu J."/>
            <person name="Shao H."/>
            <person name="Ye R."/>
            <person name="Li L."/>
            <person name="Wei W."/>
            <person name="Wang X."/>
            <person name="Wang C."/>
            <person name="Yang T."/>
            <person name="Huo Q."/>
            <person name="Li W."/>
            <person name="Guo W."/>
            <person name="Chen H."/>
            <person name="Zhou L."/>
            <person name="Ni X."/>
            <person name="Tian J."/>
            <person name="Zhou Y."/>
            <person name="Sheng Y."/>
            <person name="Liu T."/>
            <person name="Pan Y."/>
            <person name="Xia L."/>
            <person name="Li J."/>
            <person name="Zhao F."/>
            <person name="Cao W."/>
        </authorList>
    </citation>
    <scope>NUCLEOTIDE SEQUENCE</scope>
    <source>
        <strain evidence="1">Hyas-2018</strain>
    </source>
</reference>
<evidence type="ECO:0000313" key="2">
    <source>
        <dbReference type="Proteomes" id="UP000821845"/>
    </source>
</evidence>
<comment type="caution">
    <text evidence="1">The sequence shown here is derived from an EMBL/GenBank/DDBJ whole genome shotgun (WGS) entry which is preliminary data.</text>
</comment>
<accession>A0ACB7RSC3</accession>
<keyword evidence="2" id="KW-1185">Reference proteome</keyword>
<gene>
    <name evidence="1" type="ORF">HPB50_016128</name>
</gene>
<dbReference type="Proteomes" id="UP000821845">
    <property type="component" value="Chromosome 8"/>
</dbReference>
<proteinExistence type="predicted"/>
<name>A0ACB7RSC3_HYAAI</name>
<sequence length="200" mass="22372">MLYKGLEEPRLVYPRLLEGRSSDGKLVLHVHDELTLNLEQATVAAPQLRFIEEKDGVSVTEMFDGNEINSNLYQDRDRLATVEVKLREGSAEIRGIVGPDHRIQPVLTAERSESGLIPHMVHEIQHAKVHDKAISFLEKGIAYVSGICTRFYVGLGEDAPGVFTGVHTVTHEIGHLCVFEVAVCQAPYPERIKLAEEDRH</sequence>
<dbReference type="EMBL" id="CM023488">
    <property type="protein sequence ID" value="KAH6924349.1"/>
    <property type="molecule type" value="Genomic_DNA"/>
</dbReference>
<organism evidence="1 2">
    <name type="scientific">Hyalomma asiaticum</name>
    <name type="common">Tick</name>
    <dbReference type="NCBI Taxonomy" id="266040"/>
    <lineage>
        <taxon>Eukaryota</taxon>
        <taxon>Metazoa</taxon>
        <taxon>Ecdysozoa</taxon>
        <taxon>Arthropoda</taxon>
        <taxon>Chelicerata</taxon>
        <taxon>Arachnida</taxon>
        <taxon>Acari</taxon>
        <taxon>Parasitiformes</taxon>
        <taxon>Ixodida</taxon>
        <taxon>Ixodoidea</taxon>
        <taxon>Ixodidae</taxon>
        <taxon>Hyalomminae</taxon>
        <taxon>Hyalomma</taxon>
    </lineage>
</organism>
<protein>
    <submittedName>
        <fullName evidence="1">Uncharacterized protein</fullName>
    </submittedName>
</protein>
<evidence type="ECO:0000313" key="1">
    <source>
        <dbReference type="EMBL" id="KAH6924349.1"/>
    </source>
</evidence>